<dbReference type="EMBL" id="JANSUY010000001">
    <property type="protein sequence ID" value="MCR9014146.1"/>
    <property type="molecule type" value="Genomic_DNA"/>
</dbReference>
<dbReference type="Proteomes" id="UP001142175">
    <property type="component" value="Unassembled WGS sequence"/>
</dbReference>
<proteinExistence type="predicted"/>
<dbReference type="InterPro" id="IPR044849">
    <property type="entry name" value="CASTOR/POLLUX/SYM8-like"/>
</dbReference>
<gene>
    <name evidence="2" type="ORF">NU887_03805</name>
</gene>
<evidence type="ECO:0000313" key="2">
    <source>
        <dbReference type="EMBL" id="MCR9014146.1"/>
    </source>
</evidence>
<keyword evidence="1" id="KW-0472">Membrane</keyword>
<dbReference type="RefSeq" id="WP_258422019.1">
    <property type="nucleotide sequence ID" value="NZ_JANSUY010000001.1"/>
</dbReference>
<comment type="caution">
    <text evidence="2">The sequence shown here is derived from an EMBL/GenBank/DDBJ whole genome shotgun (WGS) entry which is preliminary data.</text>
</comment>
<evidence type="ECO:0000256" key="1">
    <source>
        <dbReference type="SAM" id="Phobius"/>
    </source>
</evidence>
<sequence length="613" mass="68542">MPKLERFKFFLRNSRRILTPERFALASVWVQLIAIFLTSAVIIIVFSPFVGDLPLTYKIFADPSYYSDAKGPVPIASGLILVLLGLVLFSFIISVLSAALIKLIDNIKSGSLPYKGTGHTVFINYNIKLPLILDQFNLRAKEKGSIENVVLLFSDNNIVSSFRTLLDKDRWGNLDIFIRQGNPLAFQTYEKLSITNALGIVILLPEREGDDFAADNFNLKILTTLTNNQTFFKYLSDRQGSRHPVKCSIELSNSPDSREIALELTSHGAGALFAVITPGDVIGSILARAKVDVVYYKAFFEILSFDGSTIHFVDPRRFLDKGDFGGMYYEQLLFSFEGGTLLGFSGVNKEGGFEMSLCPFGETAKSTDWMLFLTKNIKDLQYKSLTSKPLFVKNEAIIPPKEAASKKICVVGNAWPLGNIDDFMDVSSLASLEESHFVFEEPSEYFMPAFLQGLHEVDYDNIIINLDDEQGFRLTMLLVSKNRNDKSFMTKIVTILGDPVTEQLLNTNVLKSNTVLSHKLAARYIAQISFQKNLDRLFTELAFAEGAEFNLLEVGKHIPADLLVDLSELKKMLAAHKMVYIGTVDNEKNVFLEASSFSDTKQILVLSFGEIVD</sequence>
<dbReference type="PANTHER" id="PTHR31563">
    <property type="entry name" value="ION CHANNEL POLLUX-RELATED"/>
    <property type="match status" value="1"/>
</dbReference>
<keyword evidence="1" id="KW-1133">Transmembrane helix</keyword>
<accession>A0A9X2P3V3</accession>
<keyword evidence="1" id="KW-0812">Transmembrane</keyword>
<dbReference type="PANTHER" id="PTHR31563:SF10">
    <property type="entry name" value="ION CHANNEL POLLUX-RELATED"/>
    <property type="match status" value="1"/>
</dbReference>
<dbReference type="GO" id="GO:0006811">
    <property type="term" value="P:monoatomic ion transport"/>
    <property type="evidence" value="ECO:0007669"/>
    <property type="project" value="InterPro"/>
</dbReference>
<feature type="transmembrane region" description="Helical" evidence="1">
    <location>
        <begin position="21"/>
        <end position="46"/>
    </location>
</feature>
<feature type="transmembrane region" description="Helical" evidence="1">
    <location>
        <begin position="75"/>
        <end position="101"/>
    </location>
</feature>
<dbReference type="AlphaFoldDB" id="A0A9X2P3V3"/>
<organism evidence="2 3">
    <name type="scientific">Aquiflexum gelatinilyticum</name>
    <dbReference type="NCBI Taxonomy" id="2961943"/>
    <lineage>
        <taxon>Bacteria</taxon>
        <taxon>Pseudomonadati</taxon>
        <taxon>Bacteroidota</taxon>
        <taxon>Cytophagia</taxon>
        <taxon>Cytophagales</taxon>
        <taxon>Cyclobacteriaceae</taxon>
        <taxon>Aquiflexum</taxon>
    </lineage>
</organism>
<protein>
    <submittedName>
        <fullName evidence="2">Uncharacterized protein</fullName>
    </submittedName>
</protein>
<evidence type="ECO:0000313" key="3">
    <source>
        <dbReference type="Proteomes" id="UP001142175"/>
    </source>
</evidence>
<name>A0A9X2P3V3_9BACT</name>
<keyword evidence="3" id="KW-1185">Reference proteome</keyword>
<reference evidence="2" key="1">
    <citation type="submission" date="2022-08" db="EMBL/GenBank/DDBJ databases">
        <authorList>
            <person name="Zhang D."/>
        </authorList>
    </citation>
    <scope>NUCLEOTIDE SEQUENCE</scope>
    <source>
        <strain evidence="2">XJ19-11</strain>
    </source>
</reference>